<name>W5W201_9PSEU</name>
<dbReference type="eggNOG" id="ENOG50332KG">
    <property type="taxonomic scope" value="Bacteria"/>
</dbReference>
<dbReference type="AlphaFoldDB" id="W5W201"/>
<gene>
    <name evidence="2" type="ORF">KALB_1514</name>
</gene>
<dbReference type="HOGENOM" id="CLU_143968_0_0_11"/>
<sequence>MPAPQDVRFFVEFDEWFPQGLFLMGEITQVFEYQSQEDRAKGRPVRPMVDPVTGLNIYRGQCSDPAAEKAREQVVTVEFLAKVQPVPPAAVAPNVPVRAVVLEGMTVRPRPESSGQAKWLVYQVRATGLRGVQTGGGSSGRSRAGGESAGAEKSAA</sequence>
<organism evidence="2 3">
    <name type="scientific">Kutzneria albida DSM 43870</name>
    <dbReference type="NCBI Taxonomy" id="1449976"/>
    <lineage>
        <taxon>Bacteria</taxon>
        <taxon>Bacillati</taxon>
        <taxon>Actinomycetota</taxon>
        <taxon>Actinomycetes</taxon>
        <taxon>Pseudonocardiales</taxon>
        <taxon>Pseudonocardiaceae</taxon>
        <taxon>Kutzneria</taxon>
    </lineage>
</organism>
<dbReference type="KEGG" id="kal:KALB_1514"/>
<dbReference type="Proteomes" id="UP000019225">
    <property type="component" value="Chromosome"/>
</dbReference>
<feature type="compositionally biased region" description="Low complexity" evidence="1">
    <location>
        <begin position="140"/>
        <end position="156"/>
    </location>
</feature>
<dbReference type="STRING" id="1449976.KALB_1514"/>
<dbReference type="OrthoDB" id="3689685at2"/>
<proteinExistence type="predicted"/>
<evidence type="ECO:0008006" key="4">
    <source>
        <dbReference type="Google" id="ProtNLM"/>
    </source>
</evidence>
<reference evidence="2 3" key="1">
    <citation type="journal article" date="2014" name="BMC Genomics">
        <title>Complete genome sequence of producer of the glycopeptide antibiotic Aculeximycin Kutzneria albida DSM 43870T, a representative of minor genus of Pseudonocardiaceae.</title>
        <authorList>
            <person name="Rebets Y."/>
            <person name="Tokovenko B."/>
            <person name="Lushchyk I."/>
            <person name="Ruckert C."/>
            <person name="Zaburannyi N."/>
            <person name="Bechthold A."/>
            <person name="Kalinowski J."/>
            <person name="Luzhetskyy A."/>
        </authorList>
    </citation>
    <scope>NUCLEOTIDE SEQUENCE [LARGE SCALE GENOMIC DNA]</scope>
    <source>
        <strain evidence="2">DSM 43870</strain>
    </source>
</reference>
<keyword evidence="3" id="KW-1185">Reference proteome</keyword>
<dbReference type="EMBL" id="CP007155">
    <property type="protein sequence ID" value="AHH94887.1"/>
    <property type="molecule type" value="Genomic_DNA"/>
</dbReference>
<protein>
    <recommendedName>
        <fullName evidence="4">Plasmid replication, integration and excision activator</fullName>
    </recommendedName>
</protein>
<dbReference type="RefSeq" id="WP_025355100.1">
    <property type="nucleotide sequence ID" value="NZ_CP007155.1"/>
</dbReference>
<feature type="region of interest" description="Disordered" evidence="1">
    <location>
        <begin position="130"/>
        <end position="156"/>
    </location>
</feature>
<evidence type="ECO:0000256" key="1">
    <source>
        <dbReference type="SAM" id="MobiDB-lite"/>
    </source>
</evidence>
<accession>W5W201</accession>
<evidence type="ECO:0000313" key="3">
    <source>
        <dbReference type="Proteomes" id="UP000019225"/>
    </source>
</evidence>
<evidence type="ECO:0000313" key="2">
    <source>
        <dbReference type="EMBL" id="AHH94887.1"/>
    </source>
</evidence>